<dbReference type="PRINTS" id="PR01006">
    <property type="entry name" value="FLGHOOKFLIE"/>
</dbReference>
<proteinExistence type="inferred from homology"/>
<evidence type="ECO:0000256" key="1">
    <source>
        <dbReference type="ARBA" id="ARBA00004117"/>
    </source>
</evidence>
<dbReference type="GO" id="GO:0003774">
    <property type="term" value="F:cytoskeletal motor activity"/>
    <property type="evidence" value="ECO:0007669"/>
    <property type="project" value="InterPro"/>
</dbReference>
<dbReference type="NCBIfam" id="TIGR00205">
    <property type="entry name" value="fliE"/>
    <property type="match status" value="1"/>
</dbReference>
<protein>
    <recommendedName>
        <fullName evidence="4 5">Flagellar hook-basal body complex protein FliE</fullName>
    </recommendedName>
</protein>
<dbReference type="InterPro" id="IPR001624">
    <property type="entry name" value="FliE"/>
</dbReference>
<dbReference type="GO" id="GO:0009425">
    <property type="term" value="C:bacterial-type flagellum basal body"/>
    <property type="evidence" value="ECO:0007669"/>
    <property type="project" value="UniProtKB-SubCell"/>
</dbReference>
<evidence type="ECO:0000313" key="7">
    <source>
        <dbReference type="Proteomes" id="UP000808146"/>
    </source>
</evidence>
<evidence type="ECO:0000256" key="4">
    <source>
        <dbReference type="HAMAP-Rule" id="MF_00724"/>
    </source>
</evidence>
<dbReference type="GO" id="GO:0005198">
    <property type="term" value="F:structural molecule activity"/>
    <property type="evidence" value="ECO:0007669"/>
    <property type="project" value="UniProtKB-UniRule"/>
</dbReference>
<dbReference type="GO" id="GO:0071973">
    <property type="term" value="P:bacterial-type flagellum-dependent cell motility"/>
    <property type="evidence" value="ECO:0007669"/>
    <property type="project" value="InterPro"/>
</dbReference>
<gene>
    <name evidence="4 6" type="primary">fliE</name>
    <name evidence="6" type="ORF">IPN75_14245</name>
</gene>
<dbReference type="PANTHER" id="PTHR34653:SF1">
    <property type="entry name" value="FLAGELLAR HOOK-BASAL BODY COMPLEX PROTEIN FLIE"/>
    <property type="match status" value="1"/>
</dbReference>
<comment type="caution">
    <text evidence="6">The sequence shown here is derived from an EMBL/GenBank/DDBJ whole genome shotgun (WGS) entry which is preliminary data.</text>
</comment>
<dbReference type="Proteomes" id="UP000808146">
    <property type="component" value="Unassembled WGS sequence"/>
</dbReference>
<comment type="similarity">
    <text evidence="2 4">Belongs to the FliE family.</text>
</comment>
<organism evidence="6 7">
    <name type="scientific">Candidatus Dechloromonas phosphorivorans</name>
    <dbReference type="NCBI Taxonomy" id="2899244"/>
    <lineage>
        <taxon>Bacteria</taxon>
        <taxon>Pseudomonadati</taxon>
        <taxon>Pseudomonadota</taxon>
        <taxon>Betaproteobacteria</taxon>
        <taxon>Rhodocyclales</taxon>
        <taxon>Azonexaceae</taxon>
        <taxon>Dechloromonas</taxon>
    </lineage>
</organism>
<keyword evidence="6" id="KW-0966">Cell projection</keyword>
<comment type="subcellular location">
    <subcellularLocation>
        <location evidence="1 4">Bacterial flagellum basal body</location>
    </subcellularLocation>
</comment>
<name>A0A9D7LPL5_9RHOO</name>
<dbReference type="PANTHER" id="PTHR34653">
    <property type="match status" value="1"/>
</dbReference>
<dbReference type="EMBL" id="JADKBR010000017">
    <property type="protein sequence ID" value="MBK8891436.1"/>
    <property type="molecule type" value="Genomic_DNA"/>
</dbReference>
<dbReference type="Pfam" id="PF02049">
    <property type="entry name" value="FliE"/>
    <property type="match status" value="1"/>
</dbReference>
<sequence length="108" mass="11437">MDTSAIDNLLGQLRATAASVSGTAAGKVPAPAPGAPDFATVLKNSLDGVSASQVDAMQRARDFELGVPDSSLNEVMISMQKANLSFQQMVQVRNRLVSAYHDIMNMQV</sequence>
<evidence type="ECO:0000256" key="3">
    <source>
        <dbReference type="ARBA" id="ARBA00023143"/>
    </source>
</evidence>
<dbReference type="AlphaFoldDB" id="A0A9D7LPL5"/>
<keyword evidence="6" id="KW-0282">Flagellum</keyword>
<evidence type="ECO:0000256" key="5">
    <source>
        <dbReference type="NCBIfam" id="TIGR00205"/>
    </source>
</evidence>
<evidence type="ECO:0000313" key="6">
    <source>
        <dbReference type="EMBL" id="MBK8891436.1"/>
    </source>
</evidence>
<reference evidence="6" key="1">
    <citation type="submission" date="2020-10" db="EMBL/GenBank/DDBJ databases">
        <title>Connecting structure to function with the recovery of over 1000 high-quality activated sludge metagenome-assembled genomes encoding full-length rRNA genes using long-read sequencing.</title>
        <authorList>
            <person name="Singleton C.M."/>
            <person name="Petriglieri F."/>
            <person name="Kristensen J.M."/>
            <person name="Kirkegaard R.H."/>
            <person name="Michaelsen T.Y."/>
            <person name="Andersen M.H."/>
            <person name="Karst S.M."/>
            <person name="Dueholm M.S."/>
            <person name="Nielsen P.H."/>
            <person name="Albertsen M."/>
        </authorList>
    </citation>
    <scope>NUCLEOTIDE SEQUENCE</scope>
    <source>
        <strain evidence="6">OdNE_18-Q3-R46-58_BAT3C.305</strain>
    </source>
</reference>
<keyword evidence="3 4" id="KW-0975">Bacterial flagellum</keyword>
<evidence type="ECO:0000256" key="2">
    <source>
        <dbReference type="ARBA" id="ARBA00009272"/>
    </source>
</evidence>
<keyword evidence="6" id="KW-0969">Cilium</keyword>
<dbReference type="HAMAP" id="MF_00724">
    <property type="entry name" value="FliE"/>
    <property type="match status" value="1"/>
</dbReference>
<accession>A0A9D7LPL5</accession>